<feature type="domain" description="Prolow-density lipoprotein receptor-related protein 1-like beta-propeller" evidence="3">
    <location>
        <begin position="206"/>
        <end position="473"/>
    </location>
</feature>
<dbReference type="SUPFAM" id="SSF69304">
    <property type="entry name" value="Tricorn protease N-terminal domain"/>
    <property type="match status" value="1"/>
</dbReference>
<keyword evidence="1" id="KW-1133">Transmembrane helix</keyword>
<dbReference type="OrthoDB" id="1676127at2"/>
<dbReference type="Proteomes" id="UP000286268">
    <property type="component" value="Chromosome"/>
</dbReference>
<dbReference type="Gene3D" id="1.25.40.10">
    <property type="entry name" value="Tetratricopeptide repeat domain"/>
    <property type="match status" value="1"/>
</dbReference>
<dbReference type="Pfam" id="PF07532">
    <property type="entry name" value="Big_4"/>
    <property type="match status" value="1"/>
</dbReference>
<evidence type="ECO:0000259" key="3">
    <source>
        <dbReference type="Pfam" id="PF16472"/>
    </source>
</evidence>
<dbReference type="InterPro" id="IPR032485">
    <property type="entry name" value="LRP1-like_beta_prop"/>
</dbReference>
<dbReference type="SUPFAM" id="SSF48452">
    <property type="entry name" value="TPR-like"/>
    <property type="match status" value="1"/>
</dbReference>
<dbReference type="Pfam" id="PF16472">
    <property type="entry name" value="DUF5050"/>
    <property type="match status" value="1"/>
</dbReference>
<dbReference type="AlphaFoldDB" id="A0A3R5QRS6"/>
<keyword evidence="1" id="KW-0472">Membrane</keyword>
<proteinExistence type="predicted"/>
<name>A0A3R5QRS6_9CLOT</name>
<evidence type="ECO:0000259" key="2">
    <source>
        <dbReference type="Pfam" id="PF07532"/>
    </source>
</evidence>
<dbReference type="EMBL" id="CP025746">
    <property type="protein sequence ID" value="QAA30913.1"/>
    <property type="molecule type" value="Genomic_DNA"/>
</dbReference>
<dbReference type="InterPro" id="IPR011990">
    <property type="entry name" value="TPR-like_helical_dom_sf"/>
</dbReference>
<gene>
    <name evidence="4" type="ORF">C1I91_04110</name>
</gene>
<evidence type="ECO:0000313" key="5">
    <source>
        <dbReference type="Proteomes" id="UP000286268"/>
    </source>
</evidence>
<accession>A0A3R5QRS6</accession>
<evidence type="ECO:0008006" key="6">
    <source>
        <dbReference type="Google" id="ProtNLM"/>
    </source>
</evidence>
<protein>
    <recommendedName>
        <fullName evidence="6">DUF5050 domain-containing protein</fullName>
    </recommendedName>
</protein>
<feature type="transmembrane region" description="Helical" evidence="1">
    <location>
        <begin position="26"/>
        <end position="45"/>
    </location>
</feature>
<keyword evidence="5" id="KW-1185">Reference proteome</keyword>
<evidence type="ECO:0000256" key="1">
    <source>
        <dbReference type="SAM" id="Phobius"/>
    </source>
</evidence>
<keyword evidence="1" id="KW-0812">Transmembrane</keyword>
<dbReference type="InterPro" id="IPR011081">
    <property type="entry name" value="Big_4"/>
</dbReference>
<organism evidence="4 5">
    <name type="scientific">Clostridium manihotivorum</name>
    <dbReference type="NCBI Taxonomy" id="2320868"/>
    <lineage>
        <taxon>Bacteria</taxon>
        <taxon>Bacillati</taxon>
        <taxon>Bacillota</taxon>
        <taxon>Clostridia</taxon>
        <taxon>Eubacteriales</taxon>
        <taxon>Clostridiaceae</taxon>
        <taxon>Clostridium</taxon>
    </lineage>
</organism>
<evidence type="ECO:0000313" key="4">
    <source>
        <dbReference type="EMBL" id="QAA30913.1"/>
    </source>
</evidence>
<feature type="domain" description="Bacterial Ig-like" evidence="2">
    <location>
        <begin position="137"/>
        <end position="188"/>
    </location>
</feature>
<dbReference type="RefSeq" id="WP_128211380.1">
    <property type="nucleotide sequence ID" value="NZ_CP025746.1"/>
</dbReference>
<sequence length="484" mass="55302">MKRKESINEAETEKTKRKTILKNSKFLLVTALLLLVLAASILINLSKITTFYYIKRAEITVNSKNYDAAINYCDKILKTSDKDSKAIVLKAKALEGKNDIIGAIKLLNDSISKFKGEESLKLQLDDVINSLKFNQESINIYEGQSLVMPSKIKAHTSDNKEVELDVKWFAKPLSTDIAGTYILGGNLELINKPVECKLDIIKFTGNTEGNINNKSNMVRKDSSIYFVNGEDNNNIYKMNIDGTEKKKLTDIKNENNLITTFYNLRLIDDGLLGTKLTGYINSDYNTEVFRMDTNGAGYKVISQGKYSDILDVNNKKVFYKEYYPDSSTDKYFEYDIANDKSADIDHEYLKSRNLNTGEISITNPRDKMLAKYIQTTEKYEYSFMLNDKDINYNYFSNHSGELHKKDISTKEDKLIEKNILCANILNNKIYFSNNDGIYVIDEVSSSKKKLLDIKDATDINLCDGYLTYRDTSTNYIKLLDLKTK</sequence>
<dbReference type="KEGG" id="cmah:C1I91_04110"/>
<reference evidence="4 5" key="1">
    <citation type="submission" date="2018-01" db="EMBL/GenBank/DDBJ databases">
        <title>Genome Sequencing and Assembly of Anaerobacter polyendosporus strain CT4.</title>
        <authorList>
            <person name="Tachaapaikoon C."/>
            <person name="Sutheeworapong S."/>
            <person name="Jenjaroenpun P."/>
            <person name="Wongsurawat T."/>
            <person name="Nookeaw I."/>
            <person name="Cheawchanlertfa P."/>
            <person name="Kosugi A."/>
            <person name="Cheevadhanarak S."/>
            <person name="Ratanakhanokchai K."/>
        </authorList>
    </citation>
    <scope>NUCLEOTIDE SEQUENCE [LARGE SCALE GENOMIC DNA]</scope>
    <source>
        <strain evidence="4 5">CT4</strain>
    </source>
</reference>